<accession>A0ABQ5KBN2</accession>
<keyword evidence="3" id="KW-1185">Reference proteome</keyword>
<comment type="caution">
    <text evidence="2">The sequence shown here is derived from an EMBL/GenBank/DDBJ whole genome shotgun (WGS) entry which is preliminary data.</text>
</comment>
<evidence type="ECO:0000313" key="3">
    <source>
        <dbReference type="Proteomes" id="UP001057375"/>
    </source>
</evidence>
<keyword evidence="1" id="KW-0472">Membrane</keyword>
<keyword evidence="1" id="KW-0812">Transmembrane</keyword>
<feature type="transmembrane region" description="Helical" evidence="1">
    <location>
        <begin position="139"/>
        <end position="162"/>
    </location>
</feature>
<dbReference type="EMBL" id="BQXS01008292">
    <property type="protein sequence ID" value="GKT29337.1"/>
    <property type="molecule type" value="Genomic_DNA"/>
</dbReference>
<keyword evidence="2" id="KW-0808">Transferase</keyword>
<keyword evidence="1" id="KW-1133">Transmembrane helix</keyword>
<protein>
    <submittedName>
        <fullName evidence="2">HAMP domain-containing histidine kinase</fullName>
    </submittedName>
</protein>
<name>A0ABQ5KBN2_9EUKA</name>
<feature type="non-terminal residue" evidence="2">
    <location>
        <position position="169"/>
    </location>
</feature>
<sequence length="169" mass="19150">FKAIVSYSVSLIIMLGLYGWAQYGIARVTEDEGINNILRNEAEDYFKRYTADRNAQLPQMLNLQAFNDPEHLSSEFKQKLPVVPDGIYETSGTRSIPGPDDHNVLVQTYPEGFRRLYLIYDASRVITEHTCSLSSSSILFLYFVYTSTLGILLALFVGKIIFHPLDSLT</sequence>
<gene>
    <name evidence="2" type="ORF">ADUPG1_005235</name>
</gene>
<proteinExistence type="predicted"/>
<dbReference type="Proteomes" id="UP001057375">
    <property type="component" value="Unassembled WGS sequence"/>
</dbReference>
<feature type="non-terminal residue" evidence="2">
    <location>
        <position position="1"/>
    </location>
</feature>
<keyword evidence="2" id="KW-0418">Kinase</keyword>
<evidence type="ECO:0000313" key="2">
    <source>
        <dbReference type="EMBL" id="GKT29337.1"/>
    </source>
</evidence>
<reference evidence="2" key="1">
    <citation type="submission" date="2022-03" db="EMBL/GenBank/DDBJ databases">
        <title>Draft genome sequence of Aduncisulcus paluster, a free-living microaerophilic Fornicata.</title>
        <authorList>
            <person name="Yuyama I."/>
            <person name="Kume K."/>
            <person name="Tamura T."/>
            <person name="Inagaki Y."/>
            <person name="Hashimoto T."/>
        </authorList>
    </citation>
    <scope>NUCLEOTIDE SEQUENCE</scope>
    <source>
        <strain evidence="2">NY0171</strain>
    </source>
</reference>
<organism evidence="2 3">
    <name type="scientific">Aduncisulcus paluster</name>
    <dbReference type="NCBI Taxonomy" id="2918883"/>
    <lineage>
        <taxon>Eukaryota</taxon>
        <taxon>Metamonada</taxon>
        <taxon>Carpediemonas-like organisms</taxon>
        <taxon>Aduncisulcus</taxon>
    </lineage>
</organism>
<evidence type="ECO:0000256" key="1">
    <source>
        <dbReference type="SAM" id="Phobius"/>
    </source>
</evidence>
<dbReference type="GO" id="GO:0016301">
    <property type="term" value="F:kinase activity"/>
    <property type="evidence" value="ECO:0007669"/>
    <property type="project" value="UniProtKB-KW"/>
</dbReference>